<evidence type="ECO:0000313" key="4">
    <source>
        <dbReference type="Proteomes" id="UP001595379"/>
    </source>
</evidence>
<feature type="transmembrane region" description="Helical" evidence="2">
    <location>
        <begin position="272"/>
        <end position="297"/>
    </location>
</feature>
<accession>A0ABV6ZUE1</accession>
<feature type="compositionally biased region" description="Pro residues" evidence="1">
    <location>
        <begin position="326"/>
        <end position="336"/>
    </location>
</feature>
<gene>
    <name evidence="3" type="ORF">ACFOOR_02985</name>
</gene>
<keyword evidence="4" id="KW-1185">Reference proteome</keyword>
<evidence type="ECO:0000256" key="2">
    <source>
        <dbReference type="SAM" id="Phobius"/>
    </source>
</evidence>
<feature type="transmembrane region" description="Helical" evidence="2">
    <location>
        <begin position="74"/>
        <end position="96"/>
    </location>
</feature>
<feature type="region of interest" description="Disordered" evidence="1">
    <location>
        <begin position="320"/>
        <end position="352"/>
    </location>
</feature>
<evidence type="ECO:0000256" key="1">
    <source>
        <dbReference type="SAM" id="MobiDB-lite"/>
    </source>
</evidence>
<dbReference type="RefSeq" id="WP_343163945.1">
    <property type="nucleotide sequence ID" value="NZ_JBHRSV010000001.1"/>
</dbReference>
<dbReference type="EMBL" id="JBHRSV010000001">
    <property type="protein sequence ID" value="MFC2925064.1"/>
    <property type="molecule type" value="Genomic_DNA"/>
</dbReference>
<protein>
    <recommendedName>
        <fullName evidence="5">Glycerophosphoryl diester phosphodiesterase membrane domain-containing protein</fullName>
    </recommendedName>
</protein>
<organism evidence="3 4">
    <name type="scientific">Hyphobacterium vulgare</name>
    <dbReference type="NCBI Taxonomy" id="1736751"/>
    <lineage>
        <taxon>Bacteria</taxon>
        <taxon>Pseudomonadati</taxon>
        <taxon>Pseudomonadota</taxon>
        <taxon>Alphaproteobacteria</taxon>
        <taxon>Maricaulales</taxon>
        <taxon>Maricaulaceae</taxon>
        <taxon>Hyphobacterium</taxon>
    </lineage>
</organism>
<keyword evidence="2" id="KW-0812">Transmembrane</keyword>
<name>A0ABV6ZUE1_9PROT</name>
<keyword evidence="2" id="KW-0472">Membrane</keyword>
<reference evidence="4" key="1">
    <citation type="journal article" date="2019" name="Int. J. Syst. Evol. Microbiol.">
        <title>The Global Catalogue of Microorganisms (GCM) 10K type strain sequencing project: providing services to taxonomists for standard genome sequencing and annotation.</title>
        <authorList>
            <consortium name="The Broad Institute Genomics Platform"/>
            <consortium name="The Broad Institute Genome Sequencing Center for Infectious Disease"/>
            <person name="Wu L."/>
            <person name="Ma J."/>
        </authorList>
    </citation>
    <scope>NUCLEOTIDE SEQUENCE [LARGE SCALE GENOMIC DNA]</scope>
    <source>
        <strain evidence="4">KCTC 52487</strain>
    </source>
</reference>
<feature type="transmembrane region" description="Helical" evidence="2">
    <location>
        <begin position="205"/>
        <end position="224"/>
    </location>
</feature>
<feature type="transmembrane region" description="Helical" evidence="2">
    <location>
        <begin position="28"/>
        <end position="54"/>
    </location>
</feature>
<evidence type="ECO:0008006" key="5">
    <source>
        <dbReference type="Google" id="ProtNLM"/>
    </source>
</evidence>
<feature type="compositionally biased region" description="Gly residues" evidence="1">
    <location>
        <begin position="342"/>
        <end position="352"/>
    </location>
</feature>
<feature type="transmembrane region" description="Helical" evidence="2">
    <location>
        <begin position="164"/>
        <end position="184"/>
    </location>
</feature>
<sequence length="352" mass="37217">MQPDKPYDFTDAVFYFFKVLARRPGRTLWVGLWNALLYIVLGGLLLWAFLPFYLTVFELAQTGADPDPSQIMSMFATMAGAGVLAFFGGIAVALMAQGAWLRLLARDEVAPGIPLRLGSDEFRLLGVNILLIIILMGTYFVGALLVAVPVVIGAAGGGEGAPVAIAVLAGVVGVIALIVAMVFLSIRLSPAPALTVLDRKIRLSGAWPVTKGIFWWVFLTYIVLGLIVAFASSMISSFVQLMFLPILIPVLTEISQQSGNMDPDQAMDMLRAAFTSTGTIALFAVAVVISIVGQIFYEGMWHAVGAYLARRHRGLEGTPLEAVPAAPTPPPAPVSPPANTGDAGGDSGSSPA</sequence>
<evidence type="ECO:0000313" key="3">
    <source>
        <dbReference type="EMBL" id="MFC2925064.1"/>
    </source>
</evidence>
<comment type="caution">
    <text evidence="3">The sequence shown here is derived from an EMBL/GenBank/DDBJ whole genome shotgun (WGS) entry which is preliminary data.</text>
</comment>
<feature type="transmembrane region" description="Helical" evidence="2">
    <location>
        <begin position="125"/>
        <end position="152"/>
    </location>
</feature>
<keyword evidence="2" id="KW-1133">Transmembrane helix</keyword>
<proteinExistence type="predicted"/>
<dbReference type="Proteomes" id="UP001595379">
    <property type="component" value="Unassembled WGS sequence"/>
</dbReference>